<keyword evidence="2" id="KW-1185">Reference proteome</keyword>
<gene>
    <name evidence="1" type="ORF">LYNGBM3L_37230</name>
</gene>
<protein>
    <submittedName>
        <fullName evidence="1">Uncharacterized protein</fullName>
    </submittedName>
</protein>
<proteinExistence type="predicted"/>
<dbReference type="EMBL" id="GL890851">
    <property type="protein sequence ID" value="EGJ33308.1"/>
    <property type="molecule type" value="Genomic_DNA"/>
</dbReference>
<organism evidence="1 2">
    <name type="scientific">Moorena producens 3L</name>
    <dbReference type="NCBI Taxonomy" id="489825"/>
    <lineage>
        <taxon>Bacteria</taxon>
        <taxon>Bacillati</taxon>
        <taxon>Cyanobacteriota</taxon>
        <taxon>Cyanophyceae</taxon>
        <taxon>Coleofasciculales</taxon>
        <taxon>Coleofasciculaceae</taxon>
        <taxon>Moorena</taxon>
    </lineage>
</organism>
<dbReference type="AlphaFoldDB" id="F4XPU1"/>
<dbReference type="Proteomes" id="UP000003959">
    <property type="component" value="Unassembled WGS sequence"/>
</dbReference>
<evidence type="ECO:0000313" key="2">
    <source>
        <dbReference type="Proteomes" id="UP000003959"/>
    </source>
</evidence>
<accession>F4XPU1</accession>
<reference evidence="2" key="1">
    <citation type="journal article" date="2011" name="Proc. Natl. Acad. Sci. U.S.A.">
        <title>Genomic insights into the physiology and ecology of the marine filamentous cyanobacterium Lyngbya majuscula.</title>
        <authorList>
            <person name="Jones A.C."/>
            <person name="Monroe E.A."/>
            <person name="Podell S."/>
            <person name="Hess W.R."/>
            <person name="Klages S."/>
            <person name="Esquenazi E."/>
            <person name="Niessen S."/>
            <person name="Hoover H."/>
            <person name="Rothmann M."/>
            <person name="Lasken R.S."/>
            <person name="Yates J.R.III."/>
            <person name="Reinhardt R."/>
            <person name="Kube M."/>
            <person name="Burkart M.D."/>
            <person name="Allen E.E."/>
            <person name="Dorrestein P.C."/>
            <person name="Gerwick W.H."/>
            <person name="Gerwick L."/>
        </authorList>
    </citation>
    <scope>NUCLEOTIDE SEQUENCE [LARGE SCALE GENOMIC DNA]</scope>
    <source>
        <strain evidence="2">3L</strain>
    </source>
</reference>
<dbReference type="HOGENOM" id="CLU_2509044_0_0_3"/>
<sequence>MVRYTLKLKSLLIETSGLAHWSINRYKQLINPQKVWVSLFTFHTFLYQKTYYNICHFGLKGRPKKKKSQMTNTLLPASMQAFRYC</sequence>
<evidence type="ECO:0000313" key="1">
    <source>
        <dbReference type="EMBL" id="EGJ33308.1"/>
    </source>
</evidence>
<name>F4XPU1_9CYAN</name>